<dbReference type="InterPro" id="IPR000160">
    <property type="entry name" value="GGDEF_dom"/>
</dbReference>
<feature type="transmembrane region" description="Helical" evidence="1">
    <location>
        <begin position="67"/>
        <end position="86"/>
    </location>
</feature>
<evidence type="ECO:0000313" key="4">
    <source>
        <dbReference type="Proteomes" id="UP000653674"/>
    </source>
</evidence>
<evidence type="ECO:0000256" key="1">
    <source>
        <dbReference type="SAM" id="Phobius"/>
    </source>
</evidence>
<name>A0A8J3PMP6_9ACTN</name>
<dbReference type="PANTHER" id="PTHR46663">
    <property type="entry name" value="DIGUANYLATE CYCLASE DGCT-RELATED"/>
    <property type="match status" value="1"/>
</dbReference>
<gene>
    <name evidence="3" type="ORF">Pfl04_35110</name>
</gene>
<feature type="transmembrane region" description="Helical" evidence="1">
    <location>
        <begin position="284"/>
        <end position="303"/>
    </location>
</feature>
<feature type="transmembrane region" description="Helical" evidence="1">
    <location>
        <begin position="191"/>
        <end position="212"/>
    </location>
</feature>
<dbReference type="InterPro" id="IPR029787">
    <property type="entry name" value="Nucleotide_cyclase"/>
</dbReference>
<dbReference type="PROSITE" id="PS50887">
    <property type="entry name" value="GGDEF"/>
    <property type="match status" value="1"/>
</dbReference>
<evidence type="ECO:0000259" key="2">
    <source>
        <dbReference type="PROSITE" id="PS50887"/>
    </source>
</evidence>
<proteinExistence type="predicted"/>
<comment type="caution">
    <text evidence="3">The sequence shown here is derived from an EMBL/GenBank/DDBJ whole genome shotgun (WGS) entry which is preliminary data.</text>
</comment>
<dbReference type="AlphaFoldDB" id="A0A8J3PMP6"/>
<evidence type="ECO:0000313" key="3">
    <source>
        <dbReference type="EMBL" id="GIG75107.1"/>
    </source>
</evidence>
<feature type="transmembrane region" description="Helical" evidence="1">
    <location>
        <begin position="259"/>
        <end position="278"/>
    </location>
</feature>
<accession>A0A8J3PMP6</accession>
<dbReference type="EMBL" id="BONU01000026">
    <property type="protein sequence ID" value="GIG75107.1"/>
    <property type="molecule type" value="Genomic_DNA"/>
</dbReference>
<feature type="transmembrane region" description="Helical" evidence="1">
    <location>
        <begin position="129"/>
        <end position="147"/>
    </location>
</feature>
<dbReference type="Pfam" id="PF00990">
    <property type="entry name" value="GGDEF"/>
    <property type="match status" value="1"/>
</dbReference>
<dbReference type="InterPro" id="IPR043128">
    <property type="entry name" value="Rev_trsase/Diguanyl_cyclase"/>
</dbReference>
<dbReference type="SUPFAM" id="SSF55073">
    <property type="entry name" value="Nucleotide cyclase"/>
    <property type="match status" value="1"/>
</dbReference>
<reference evidence="3" key="1">
    <citation type="submission" date="2021-01" db="EMBL/GenBank/DDBJ databases">
        <title>Whole genome shotgun sequence of Planosporangium flavigriseum NBRC 105377.</title>
        <authorList>
            <person name="Komaki H."/>
            <person name="Tamura T."/>
        </authorList>
    </citation>
    <scope>NUCLEOTIDE SEQUENCE</scope>
    <source>
        <strain evidence="3">NBRC 105377</strain>
    </source>
</reference>
<keyword evidence="1" id="KW-0472">Membrane</keyword>
<dbReference type="Proteomes" id="UP000653674">
    <property type="component" value="Unassembled WGS sequence"/>
</dbReference>
<keyword evidence="1" id="KW-1133">Transmembrane helix</keyword>
<dbReference type="CDD" id="cd01949">
    <property type="entry name" value="GGDEF"/>
    <property type="match status" value="1"/>
</dbReference>
<dbReference type="InterPro" id="IPR052163">
    <property type="entry name" value="DGC-Regulatory_Protein"/>
</dbReference>
<feature type="transmembrane region" description="Helical" evidence="1">
    <location>
        <begin position="37"/>
        <end position="55"/>
    </location>
</feature>
<keyword evidence="1" id="KW-0812">Transmembrane</keyword>
<feature type="transmembrane region" description="Helical" evidence="1">
    <location>
        <begin position="98"/>
        <end position="117"/>
    </location>
</feature>
<feature type="transmembrane region" description="Helical" evidence="1">
    <location>
        <begin position="218"/>
        <end position="238"/>
    </location>
</feature>
<organism evidence="3 4">
    <name type="scientific">Planosporangium flavigriseum</name>
    <dbReference type="NCBI Taxonomy" id="373681"/>
    <lineage>
        <taxon>Bacteria</taxon>
        <taxon>Bacillati</taxon>
        <taxon>Actinomycetota</taxon>
        <taxon>Actinomycetes</taxon>
        <taxon>Micromonosporales</taxon>
        <taxon>Micromonosporaceae</taxon>
        <taxon>Planosporangium</taxon>
    </lineage>
</organism>
<feature type="transmembrane region" description="Helical" evidence="1">
    <location>
        <begin position="12"/>
        <end position="31"/>
    </location>
</feature>
<sequence length="493" mass="52511">MRWPHSASPAYPIHVGFLVTATVAGVAYGLADESGRNVVYALVTAVPVVTFLLALRARHLPDRWPWIFATIGLVLLTVNTLIWPTWITHHLGRAEGSMADLAIANAHLVFMLGAGAALRRYAANDTGGILDAAMFGVCAGGPLWEWLVRPHLIPEATPLGQVMLLMDLLVLGGNIGCLLRIGVTAKKARGPLAYLIISTAMTQVSMVIAVLTVHSSPVWTAITMMIAYLAIAAAPLHPNAPYCTIPQAAAARNPGHPHLGWLGAALCVNPLIAGVQTVRDGNGASLLLPIGTLMVVPLVLLRFRQLSLQRDKAEQTLAHHASHDELTGLYNRRHIVGEIDRALDEVRRGRLDGIAIILCDLDGFKPINDRMGHQAGDLVLQAVASRLAECVRADDVVGRLGGDEFLILCRGVPEQAVSHLEERIPAAVSMPVQLPDSVVSVGVTIGCAVASSGSALDRDTLIGMADATMYAGKARRRGDATGYAARHIAMESH</sequence>
<protein>
    <recommendedName>
        <fullName evidence="2">GGDEF domain-containing protein</fullName>
    </recommendedName>
</protein>
<dbReference type="NCBIfam" id="TIGR00254">
    <property type="entry name" value="GGDEF"/>
    <property type="match status" value="1"/>
</dbReference>
<feature type="transmembrane region" description="Helical" evidence="1">
    <location>
        <begin position="159"/>
        <end position="179"/>
    </location>
</feature>
<dbReference type="Gene3D" id="3.30.70.270">
    <property type="match status" value="1"/>
</dbReference>
<dbReference type="SMART" id="SM00267">
    <property type="entry name" value="GGDEF"/>
    <property type="match status" value="1"/>
</dbReference>
<feature type="domain" description="GGDEF" evidence="2">
    <location>
        <begin position="352"/>
        <end position="485"/>
    </location>
</feature>
<dbReference type="PANTHER" id="PTHR46663:SF2">
    <property type="entry name" value="GGDEF DOMAIN-CONTAINING PROTEIN"/>
    <property type="match status" value="1"/>
</dbReference>
<keyword evidence="4" id="KW-1185">Reference proteome</keyword>